<evidence type="ECO:0000313" key="3">
    <source>
        <dbReference type="EMBL" id="KJF17202.1"/>
    </source>
</evidence>
<dbReference type="OrthoDB" id="5185819at2"/>
<dbReference type="Pfam" id="PF08327">
    <property type="entry name" value="AHSA1"/>
    <property type="match status" value="1"/>
</dbReference>
<gene>
    <name evidence="3" type="ORF">AXFE_19150</name>
</gene>
<dbReference type="EMBL" id="JXYS01000061">
    <property type="protein sequence ID" value="KJF17202.1"/>
    <property type="molecule type" value="Genomic_DNA"/>
</dbReference>
<name>A0A0D8HHD8_9ACTN</name>
<evidence type="ECO:0000313" key="4">
    <source>
        <dbReference type="Proteomes" id="UP000032360"/>
    </source>
</evidence>
<feature type="domain" description="Activator of Hsp90 ATPase homologue 1/2-like C-terminal" evidence="2">
    <location>
        <begin position="25"/>
        <end position="121"/>
    </location>
</feature>
<dbReference type="Gene3D" id="3.30.530.20">
    <property type="match status" value="1"/>
</dbReference>
<dbReference type="InterPro" id="IPR023393">
    <property type="entry name" value="START-like_dom_sf"/>
</dbReference>
<proteinExistence type="inferred from homology"/>
<dbReference type="InterPro" id="IPR013538">
    <property type="entry name" value="ASHA1/2-like_C"/>
</dbReference>
<dbReference type="STRING" id="1280514.AXFE_19150"/>
<organism evidence="3 4">
    <name type="scientific">Acidithrix ferrooxidans</name>
    <dbReference type="NCBI Taxonomy" id="1280514"/>
    <lineage>
        <taxon>Bacteria</taxon>
        <taxon>Bacillati</taxon>
        <taxon>Actinomycetota</taxon>
        <taxon>Acidimicrobiia</taxon>
        <taxon>Acidimicrobiales</taxon>
        <taxon>Acidimicrobiaceae</taxon>
        <taxon>Acidithrix</taxon>
    </lineage>
</organism>
<comment type="similarity">
    <text evidence="1">Belongs to the AHA1 family.</text>
</comment>
<dbReference type="RefSeq" id="WP_052605569.1">
    <property type="nucleotide sequence ID" value="NZ_JXYS01000061.1"/>
</dbReference>
<sequence>MYQRRLQINSPVDVPIVIYHNFLKVAPAHAFLALTDPSYIEIWGDTIGYKVALFNIDLSVGGRYDIAYSDPSGILRQASGEILEFQPPRCLVFTRELDVKSGEETLETLIFDSMDGGTYLTGISRYPSIEVRDRIANVSFMSFVANAFECLDEVVGDSWVVENLSV</sequence>
<dbReference type="AlphaFoldDB" id="A0A0D8HHD8"/>
<evidence type="ECO:0000259" key="2">
    <source>
        <dbReference type="Pfam" id="PF08327"/>
    </source>
</evidence>
<comment type="caution">
    <text evidence="3">The sequence shown here is derived from an EMBL/GenBank/DDBJ whole genome shotgun (WGS) entry which is preliminary data.</text>
</comment>
<dbReference type="Proteomes" id="UP000032360">
    <property type="component" value="Unassembled WGS sequence"/>
</dbReference>
<reference evidence="3 4" key="1">
    <citation type="submission" date="2015-01" db="EMBL/GenBank/DDBJ databases">
        <title>Draft genome of the acidophilic iron oxidizer Acidithrix ferrooxidans strain Py-F3.</title>
        <authorList>
            <person name="Poehlein A."/>
            <person name="Eisen S."/>
            <person name="Schloemann M."/>
            <person name="Johnson B.D."/>
            <person name="Daniel R."/>
            <person name="Muehling M."/>
        </authorList>
    </citation>
    <scope>NUCLEOTIDE SEQUENCE [LARGE SCALE GENOMIC DNA]</scope>
    <source>
        <strain evidence="3 4">Py-F3</strain>
    </source>
</reference>
<protein>
    <recommendedName>
        <fullName evidence="2">Activator of Hsp90 ATPase homologue 1/2-like C-terminal domain-containing protein</fullName>
    </recommendedName>
</protein>
<dbReference type="SUPFAM" id="SSF55961">
    <property type="entry name" value="Bet v1-like"/>
    <property type="match status" value="1"/>
</dbReference>
<keyword evidence="4" id="KW-1185">Reference proteome</keyword>
<accession>A0A0D8HHD8</accession>
<evidence type="ECO:0000256" key="1">
    <source>
        <dbReference type="ARBA" id="ARBA00006817"/>
    </source>
</evidence>